<evidence type="ECO:0000313" key="2">
    <source>
        <dbReference type="WormBase" id="Bm13074"/>
    </source>
</evidence>
<accession>A0A0H5S759</accession>
<gene>
    <name evidence="1 2" type="ORF">Bm13074</name>
    <name evidence="1" type="ORF">BM_Bm13074</name>
</gene>
<name>A0A0H5S759_BRUMA</name>
<proteinExistence type="predicted"/>
<dbReference type="AlphaFoldDB" id="A0A0H5S759"/>
<evidence type="ECO:0000313" key="1">
    <source>
        <dbReference type="EMBL" id="CRZ23998.1"/>
    </source>
</evidence>
<reference evidence="1" key="1">
    <citation type="journal article" date="2007" name="Science">
        <title>Draft genome of the filarial nematode parasite Brugia malayi.</title>
        <authorList>
            <person name="Ghedin E."/>
            <person name="Wang S."/>
            <person name="Spiro D."/>
            <person name="Caler E."/>
            <person name="Zhao Q."/>
            <person name="Crabtree J."/>
            <person name="Allen J.E."/>
            <person name="Delcher A.L."/>
            <person name="Guiliano D.B."/>
            <person name="Miranda-Saavedra D."/>
            <person name="Angiuoli S.V."/>
            <person name="Creasy T."/>
            <person name="Amedeo P."/>
            <person name="Haas B."/>
            <person name="El-Sayed N.M."/>
            <person name="Wortman J.R."/>
            <person name="Feldblyum T."/>
            <person name="Tallon L."/>
            <person name="Schatz M."/>
            <person name="Shumway M."/>
            <person name="Koo H."/>
            <person name="Salzberg S.L."/>
            <person name="Schobel S."/>
            <person name="Pertea M."/>
            <person name="Pop M."/>
            <person name="White O."/>
            <person name="Barton G.J."/>
            <person name="Carlow C.K."/>
            <person name="Crawford M.J."/>
            <person name="Daub J."/>
            <person name="Dimmic M.W."/>
            <person name="Estes C.F."/>
            <person name="Foster J.M."/>
            <person name="Ganatra M."/>
            <person name="Gregory W.F."/>
            <person name="Johnson N.M."/>
            <person name="Jin J."/>
            <person name="Komuniecki R."/>
            <person name="Korf I."/>
            <person name="Kumar S."/>
            <person name="Laney S."/>
            <person name="Li B.W."/>
            <person name="Li W."/>
            <person name="Lindblom T.H."/>
            <person name="Lustigman S."/>
            <person name="Ma D."/>
            <person name="Maina C.V."/>
            <person name="Martin D.M."/>
            <person name="McCarter J.P."/>
            <person name="McReynolds L."/>
            <person name="Mitreva M."/>
            <person name="Nutman T.B."/>
            <person name="Parkinson J."/>
            <person name="Peregrin-Alvarez J.M."/>
            <person name="Poole C."/>
            <person name="Ren Q."/>
            <person name="Saunders L."/>
            <person name="Sluder A.E."/>
            <person name="Smith K."/>
            <person name="Stanke M."/>
            <person name="Unnasch T.R."/>
            <person name="Ware J."/>
            <person name="Wei A.D."/>
            <person name="Weil G."/>
            <person name="Williams D.J."/>
            <person name="Zhang Y."/>
            <person name="Williams S.A."/>
            <person name="Fraser-Liggett C."/>
            <person name="Slatko B."/>
            <person name="Blaxter M.L."/>
            <person name="Scott A.L."/>
        </authorList>
    </citation>
    <scope>NUCLEOTIDE SEQUENCE</scope>
    <source>
        <strain evidence="1">FR3</strain>
    </source>
</reference>
<sequence length="129" mass="14462">MTLFVILQITVRLTLKMNYAVHEVHSVYALYYCLLEVKRFCSKMKGKAKTCLKAIKVSPSAKSIIMKPTICKGSEGVIKERKPARKSKSGSQCAAMRRTPVGGKREAKQFSAYKYIFHNVVCDLLSLIG</sequence>
<dbReference type="EMBL" id="LN856931">
    <property type="protein sequence ID" value="CRZ23998.1"/>
    <property type="molecule type" value="Genomic_DNA"/>
</dbReference>
<organism evidence="1">
    <name type="scientific">Brugia malayi</name>
    <name type="common">Filarial nematode worm</name>
    <dbReference type="NCBI Taxonomy" id="6279"/>
    <lineage>
        <taxon>Eukaryota</taxon>
        <taxon>Metazoa</taxon>
        <taxon>Ecdysozoa</taxon>
        <taxon>Nematoda</taxon>
        <taxon>Chromadorea</taxon>
        <taxon>Rhabditida</taxon>
        <taxon>Spirurina</taxon>
        <taxon>Spiruromorpha</taxon>
        <taxon>Filarioidea</taxon>
        <taxon>Onchocercidae</taxon>
        <taxon>Brugia</taxon>
    </lineage>
</organism>
<reference evidence="1" key="2">
    <citation type="submission" date="2012-12" db="EMBL/GenBank/DDBJ databases">
        <authorList>
            <person name="Gao Y.W."/>
            <person name="Fan S.T."/>
            <person name="Sun H.T."/>
            <person name="Wang Z."/>
            <person name="Gao X.L."/>
            <person name="Li Y.G."/>
            <person name="Wang T.C."/>
            <person name="Zhang K."/>
            <person name="Xu W.W."/>
            <person name="Yu Z.J."/>
            <person name="Xia X.Z."/>
        </authorList>
    </citation>
    <scope>NUCLEOTIDE SEQUENCE</scope>
    <source>
        <strain evidence="1">FR3</strain>
    </source>
</reference>
<dbReference type="WormBase" id="Bm13074">
    <property type="protein sequence ID" value="BM45535"/>
    <property type="gene ID" value="WBGene00233335"/>
</dbReference>
<protein>
    <submittedName>
        <fullName evidence="1">Bm13074</fullName>
    </submittedName>
</protein>